<proteinExistence type="predicted"/>
<organism evidence="1 2">
    <name type="scientific">Xenopus laevis</name>
    <name type="common">African clawed frog</name>
    <dbReference type="NCBI Taxonomy" id="8355"/>
    <lineage>
        <taxon>Eukaryota</taxon>
        <taxon>Metazoa</taxon>
        <taxon>Chordata</taxon>
        <taxon>Craniata</taxon>
        <taxon>Vertebrata</taxon>
        <taxon>Euteleostomi</taxon>
        <taxon>Amphibia</taxon>
        <taxon>Batrachia</taxon>
        <taxon>Anura</taxon>
        <taxon>Pipoidea</taxon>
        <taxon>Pipidae</taxon>
        <taxon>Xenopodinae</taxon>
        <taxon>Xenopus</taxon>
        <taxon>Xenopus</taxon>
    </lineage>
</organism>
<gene>
    <name evidence="1" type="ORF">XELAEV_18031653mg</name>
</gene>
<sequence length="103" mass="11287">MMKDVLKWTLYSLPVNTVHTGSLNVGNKFRTYPVSAMRFLSTRNAASLSMFVTIQISLYSQALLSHYSAFHYPLSALSSSLTPTITISSLSPASSSFLSVHLP</sequence>
<dbReference type="Proteomes" id="UP000694892">
    <property type="component" value="Chromosome 6L"/>
</dbReference>
<name>A0A974CP66_XENLA</name>
<protein>
    <submittedName>
        <fullName evidence="1">Uncharacterized protein</fullName>
    </submittedName>
</protein>
<accession>A0A974CP66</accession>
<dbReference type="AlphaFoldDB" id="A0A974CP66"/>
<evidence type="ECO:0000313" key="2">
    <source>
        <dbReference type="Proteomes" id="UP000694892"/>
    </source>
</evidence>
<evidence type="ECO:0000313" key="1">
    <source>
        <dbReference type="EMBL" id="OCT76452.1"/>
    </source>
</evidence>
<reference evidence="2" key="1">
    <citation type="journal article" date="2016" name="Nature">
        <title>Genome evolution in the allotetraploid frog Xenopus laevis.</title>
        <authorList>
            <person name="Session A.M."/>
            <person name="Uno Y."/>
            <person name="Kwon T."/>
            <person name="Chapman J.A."/>
            <person name="Toyoda A."/>
            <person name="Takahashi S."/>
            <person name="Fukui A."/>
            <person name="Hikosaka A."/>
            <person name="Suzuki A."/>
            <person name="Kondo M."/>
            <person name="van Heeringen S.J."/>
            <person name="Quigley I."/>
            <person name="Heinz S."/>
            <person name="Ogino H."/>
            <person name="Ochi H."/>
            <person name="Hellsten U."/>
            <person name="Lyons J.B."/>
            <person name="Simakov O."/>
            <person name="Putnam N."/>
            <person name="Stites J."/>
            <person name="Kuroki Y."/>
            <person name="Tanaka T."/>
            <person name="Michiue T."/>
            <person name="Watanabe M."/>
            <person name="Bogdanovic O."/>
            <person name="Lister R."/>
            <person name="Georgiou G."/>
            <person name="Paranjpe S.S."/>
            <person name="van Kruijsbergen I."/>
            <person name="Shu S."/>
            <person name="Carlson J."/>
            <person name="Kinoshita T."/>
            <person name="Ohta Y."/>
            <person name="Mawaribuchi S."/>
            <person name="Jenkins J."/>
            <person name="Grimwood J."/>
            <person name="Schmutz J."/>
            <person name="Mitros T."/>
            <person name="Mozaffari S.V."/>
            <person name="Suzuki Y."/>
            <person name="Haramoto Y."/>
            <person name="Yamamoto T.S."/>
            <person name="Takagi C."/>
            <person name="Heald R."/>
            <person name="Miller K."/>
            <person name="Haudenschild C."/>
            <person name="Kitzman J."/>
            <person name="Nakayama T."/>
            <person name="Izutsu Y."/>
            <person name="Robert J."/>
            <person name="Fortriede J."/>
            <person name="Burns K."/>
            <person name="Lotay V."/>
            <person name="Karimi K."/>
            <person name="Yasuoka Y."/>
            <person name="Dichmann D.S."/>
            <person name="Flajnik M.F."/>
            <person name="Houston D.W."/>
            <person name="Shendure J."/>
            <person name="DuPasquier L."/>
            <person name="Vize P.D."/>
            <person name="Zorn A.M."/>
            <person name="Ito M."/>
            <person name="Marcotte E.M."/>
            <person name="Wallingford J.B."/>
            <person name="Ito Y."/>
            <person name="Asashima M."/>
            <person name="Ueno N."/>
            <person name="Matsuda Y."/>
            <person name="Veenstra G.J."/>
            <person name="Fujiyama A."/>
            <person name="Harland R.M."/>
            <person name="Taira M."/>
            <person name="Rokhsar D.S."/>
        </authorList>
    </citation>
    <scope>NUCLEOTIDE SEQUENCE [LARGE SCALE GENOMIC DNA]</scope>
    <source>
        <strain evidence="2">J</strain>
    </source>
</reference>
<dbReference type="EMBL" id="CM004476">
    <property type="protein sequence ID" value="OCT76452.1"/>
    <property type="molecule type" value="Genomic_DNA"/>
</dbReference>